<dbReference type="EMBL" id="LR798233">
    <property type="protein sequence ID" value="CAB5212625.1"/>
    <property type="molecule type" value="Genomic_DNA"/>
</dbReference>
<evidence type="ECO:0000313" key="1">
    <source>
        <dbReference type="EMBL" id="CAB5212625.1"/>
    </source>
</evidence>
<proteinExistence type="predicted"/>
<reference evidence="1" key="1">
    <citation type="submission" date="2020-05" db="EMBL/GenBank/DDBJ databases">
        <authorList>
            <person name="Chiriac C."/>
            <person name="Salcher M."/>
            <person name="Ghai R."/>
            <person name="Kavagutti S V."/>
        </authorList>
    </citation>
    <scope>NUCLEOTIDE SEQUENCE</scope>
</reference>
<sequence length="99" mass="10193">MALNIHTPAAIISASTSTARIALPVGATGKFIRIVNGSATSPVYVNAGDVTVNATTANVSIPAFGEKTFERDVYADTYVAALLDSGTAKIMCMIVGNED</sequence>
<accession>A0A6J7WF08</accession>
<name>A0A6J7WF08_9CAUD</name>
<organism evidence="1">
    <name type="scientific">uncultured Caudovirales phage</name>
    <dbReference type="NCBI Taxonomy" id="2100421"/>
    <lineage>
        <taxon>Viruses</taxon>
        <taxon>Duplodnaviria</taxon>
        <taxon>Heunggongvirae</taxon>
        <taxon>Uroviricota</taxon>
        <taxon>Caudoviricetes</taxon>
        <taxon>Peduoviridae</taxon>
        <taxon>Maltschvirus</taxon>
        <taxon>Maltschvirus maltsch</taxon>
    </lineage>
</organism>
<gene>
    <name evidence="1" type="ORF">UFOVP191_3</name>
</gene>
<protein>
    <submittedName>
        <fullName evidence="1">Uncharacterized protein</fullName>
    </submittedName>
</protein>